<gene>
    <name evidence="1" type="ORF">BWY41_00755</name>
</gene>
<dbReference type="EMBL" id="MWBQ01000046">
    <property type="protein sequence ID" value="OQA59848.1"/>
    <property type="molecule type" value="Genomic_DNA"/>
</dbReference>
<evidence type="ECO:0000313" key="1">
    <source>
        <dbReference type="EMBL" id="OQA59848.1"/>
    </source>
</evidence>
<dbReference type="Proteomes" id="UP000485569">
    <property type="component" value="Unassembled WGS sequence"/>
</dbReference>
<sequence>MNKETFQQFKIILDNVELEDINISKIAYKIEKMPESGDIAIGLGKKISEPEINQNKMFGYVSFSISIEQNKEKIMSFQVGYKLTFNILSLEILNKSFENAEAKKMFIEYQLPKFAWPFLREDFHTACTKVGMRPITLKMMK</sequence>
<protein>
    <recommendedName>
        <fullName evidence="2">Preprotein translocase subunit SecB</fullName>
    </recommendedName>
</protein>
<reference evidence="1" key="1">
    <citation type="submission" date="2017-02" db="EMBL/GenBank/DDBJ databases">
        <title>Delving into the versatile metabolic prowess of the omnipresent phylum Bacteroidetes.</title>
        <authorList>
            <person name="Nobu M.K."/>
            <person name="Mei R."/>
            <person name="Narihiro T."/>
            <person name="Kuroda K."/>
            <person name="Liu W.-T."/>
        </authorList>
    </citation>
    <scope>NUCLEOTIDE SEQUENCE</scope>
    <source>
        <strain evidence="1">ADurb.Bin276</strain>
    </source>
</reference>
<name>A0A1V5SZF4_9BACT</name>
<accession>A0A1V5SZF4</accession>
<dbReference type="InterPro" id="IPR035958">
    <property type="entry name" value="SecB-like_sf"/>
</dbReference>
<organism evidence="1">
    <name type="scientific">Candidatus Atribacter allofermentans</name>
    <dbReference type="NCBI Taxonomy" id="1852833"/>
    <lineage>
        <taxon>Bacteria</taxon>
        <taxon>Pseudomonadati</taxon>
        <taxon>Atribacterota</taxon>
        <taxon>Atribacteria</taxon>
        <taxon>Atribacterales</taxon>
        <taxon>Atribacteraceae</taxon>
        <taxon>Atribacter</taxon>
    </lineage>
</organism>
<dbReference type="AlphaFoldDB" id="A0A1V5SZF4"/>
<comment type="caution">
    <text evidence="1">The sequence shown here is derived from an EMBL/GenBank/DDBJ whole genome shotgun (WGS) entry which is preliminary data.</text>
</comment>
<evidence type="ECO:0008006" key="2">
    <source>
        <dbReference type="Google" id="ProtNLM"/>
    </source>
</evidence>
<dbReference type="SUPFAM" id="SSF54611">
    <property type="entry name" value="SecB-like"/>
    <property type="match status" value="1"/>
</dbReference>
<proteinExistence type="predicted"/>
<dbReference type="Gene3D" id="3.10.420.10">
    <property type="entry name" value="SecB-like"/>
    <property type="match status" value="1"/>
</dbReference>